<dbReference type="SUPFAM" id="SSF56317">
    <property type="entry name" value="Carbon-nitrogen hydrolase"/>
    <property type="match status" value="1"/>
</dbReference>
<dbReference type="Proteomes" id="UP000216312">
    <property type="component" value="Unassembled WGS sequence"/>
</dbReference>
<keyword evidence="3" id="KW-0808">Transferase</keyword>
<sequence length="256" mass="29085">MRVGFYQFAPKLGNKNHNLRKVAKVLEENRLDLLVLPELFNTGYVFESFDELYAVSEPIDGPTARLLVKFAKHKNMVIVGGFAERSLGRVYNSALIVTPHSTHVYRKIHLFYKEKELFVSGDGPLVPYEVDGWRLGVIICFDWLFPEACRTLALKGADIIAHPANLVLPYAQNAMITRAIENGVYVILANRVGEEREIRFTGGSEIISPKGEILVKAPEDKEMLGIVEIDPKLARDKRFTPLNDIFEDRKPHLYFL</sequence>
<dbReference type="EMBL" id="NMUJ01000020">
    <property type="protein sequence ID" value="OYV03135.1"/>
    <property type="molecule type" value="Genomic_DNA"/>
</dbReference>
<dbReference type="Pfam" id="PF00795">
    <property type="entry name" value="CN_hydrolase"/>
    <property type="match status" value="1"/>
</dbReference>
<evidence type="ECO:0000313" key="3">
    <source>
        <dbReference type="EMBL" id="OYV03135.1"/>
    </source>
</evidence>
<keyword evidence="3" id="KW-0012">Acyltransferase</keyword>
<dbReference type="PROSITE" id="PS50263">
    <property type="entry name" value="CN_HYDROLASE"/>
    <property type="match status" value="1"/>
</dbReference>
<evidence type="ECO:0000313" key="4">
    <source>
        <dbReference type="Proteomes" id="UP000216312"/>
    </source>
</evidence>
<dbReference type="AlphaFoldDB" id="A0A257LTY6"/>
<reference evidence="4" key="1">
    <citation type="submission" date="2017-07" db="EMBL/GenBank/DDBJ databases">
        <title>Novel pathways for hydrocarbon cycling and metabolic interdependencies in hydrothermal sediment communities.</title>
        <authorList>
            <person name="Dombrowski N."/>
            <person name="Seitz K."/>
            <person name="Teske A."/>
            <person name="Baker B."/>
        </authorList>
    </citation>
    <scope>NUCLEOTIDE SEQUENCE [LARGE SCALE GENOMIC DNA]</scope>
</reference>
<gene>
    <name evidence="3" type="ORF">CGW93_02325</name>
</gene>
<dbReference type="PANTHER" id="PTHR43674:SF2">
    <property type="entry name" value="BETA-UREIDOPROPIONASE"/>
    <property type="match status" value="1"/>
</dbReference>
<organism evidence="3 4">
    <name type="scientific">candidate division WOR-3 bacterium 4484_18</name>
    <dbReference type="NCBI Taxonomy" id="2020626"/>
    <lineage>
        <taxon>Bacteria</taxon>
        <taxon>Bacteria division WOR-3</taxon>
    </lineage>
</organism>
<keyword evidence="1" id="KW-0378">Hydrolase</keyword>
<protein>
    <submittedName>
        <fullName evidence="3">Acyltransferase</fullName>
    </submittedName>
</protein>
<dbReference type="Gene3D" id="3.60.110.10">
    <property type="entry name" value="Carbon-nitrogen hydrolase"/>
    <property type="match status" value="1"/>
</dbReference>
<dbReference type="GO" id="GO:0016811">
    <property type="term" value="F:hydrolase activity, acting on carbon-nitrogen (but not peptide) bonds, in linear amides"/>
    <property type="evidence" value="ECO:0007669"/>
    <property type="project" value="TreeGrafter"/>
</dbReference>
<dbReference type="GO" id="GO:0016746">
    <property type="term" value="F:acyltransferase activity"/>
    <property type="evidence" value="ECO:0007669"/>
    <property type="project" value="UniProtKB-KW"/>
</dbReference>
<dbReference type="InterPro" id="IPR003010">
    <property type="entry name" value="C-N_Hydrolase"/>
</dbReference>
<name>A0A257LTY6_UNCW3</name>
<accession>A0A257LTY6</accession>
<feature type="domain" description="CN hydrolase" evidence="2">
    <location>
        <begin position="1"/>
        <end position="231"/>
    </location>
</feature>
<evidence type="ECO:0000256" key="1">
    <source>
        <dbReference type="ARBA" id="ARBA00022801"/>
    </source>
</evidence>
<proteinExistence type="predicted"/>
<dbReference type="InterPro" id="IPR036526">
    <property type="entry name" value="C-N_Hydrolase_sf"/>
</dbReference>
<dbReference type="InterPro" id="IPR050345">
    <property type="entry name" value="Aliph_Amidase/BUP"/>
</dbReference>
<evidence type="ECO:0000259" key="2">
    <source>
        <dbReference type="PROSITE" id="PS50263"/>
    </source>
</evidence>
<dbReference type="PANTHER" id="PTHR43674">
    <property type="entry name" value="NITRILASE C965.09-RELATED"/>
    <property type="match status" value="1"/>
</dbReference>
<comment type="caution">
    <text evidence="3">The sequence shown here is derived from an EMBL/GenBank/DDBJ whole genome shotgun (WGS) entry which is preliminary data.</text>
</comment>